<organism evidence="1 2">
    <name type="scientific">Labilithrix luteola</name>
    <dbReference type="NCBI Taxonomy" id="1391654"/>
    <lineage>
        <taxon>Bacteria</taxon>
        <taxon>Pseudomonadati</taxon>
        <taxon>Myxococcota</taxon>
        <taxon>Polyangia</taxon>
        <taxon>Polyangiales</taxon>
        <taxon>Labilitrichaceae</taxon>
        <taxon>Labilithrix</taxon>
    </lineage>
</organism>
<evidence type="ECO:0008006" key="3">
    <source>
        <dbReference type="Google" id="ProtNLM"/>
    </source>
</evidence>
<dbReference type="Gene3D" id="3.30.530.20">
    <property type="match status" value="1"/>
</dbReference>
<dbReference type="SUPFAM" id="SSF55961">
    <property type="entry name" value="Bet v1-like"/>
    <property type="match status" value="1"/>
</dbReference>
<accession>A0A0K1PRL9</accession>
<dbReference type="Proteomes" id="UP000064967">
    <property type="component" value="Chromosome"/>
</dbReference>
<name>A0A0K1PRL9_9BACT</name>
<dbReference type="STRING" id="1391654.AKJ09_02836"/>
<dbReference type="RefSeq" id="WP_169927500.1">
    <property type="nucleotide sequence ID" value="NZ_CP012333.1"/>
</dbReference>
<gene>
    <name evidence="1" type="ORF">AKJ09_02836</name>
</gene>
<keyword evidence="2" id="KW-1185">Reference proteome</keyword>
<dbReference type="Pfam" id="PF10698">
    <property type="entry name" value="DUF2505"/>
    <property type="match status" value="1"/>
</dbReference>
<sequence>MQFEIVHEFDIPLDALELAVISPSLVQKLAKRLPNIESVQPREHVLKGNELERVWSFRANVRIPAFAQNYVTPEMLAWDERSTYDIRKHESTWTIVPRIKPEWRKYFAASGTYTLSQLANGNTRRTVKGSLELRVPVVRQVAEKLILAEVRKTFDAEADTLRDLATLG</sequence>
<dbReference type="EMBL" id="CP012333">
    <property type="protein sequence ID" value="AKU96172.1"/>
    <property type="molecule type" value="Genomic_DNA"/>
</dbReference>
<dbReference type="AlphaFoldDB" id="A0A0K1PRL9"/>
<evidence type="ECO:0000313" key="2">
    <source>
        <dbReference type="Proteomes" id="UP000064967"/>
    </source>
</evidence>
<dbReference type="InterPro" id="IPR023393">
    <property type="entry name" value="START-like_dom_sf"/>
</dbReference>
<proteinExistence type="predicted"/>
<reference evidence="1 2" key="1">
    <citation type="submission" date="2015-08" db="EMBL/GenBank/DDBJ databases">
        <authorList>
            <person name="Babu N.S."/>
            <person name="Beckwith C.J."/>
            <person name="Beseler K.G."/>
            <person name="Brison A."/>
            <person name="Carone J.V."/>
            <person name="Caskin T.P."/>
            <person name="Diamond M."/>
            <person name="Durham M.E."/>
            <person name="Foxe J.M."/>
            <person name="Go M."/>
            <person name="Henderson B.A."/>
            <person name="Jones I.B."/>
            <person name="McGettigan J.A."/>
            <person name="Micheletti S.J."/>
            <person name="Nasrallah M.E."/>
            <person name="Ortiz D."/>
            <person name="Piller C.R."/>
            <person name="Privatt S.R."/>
            <person name="Schneider S.L."/>
            <person name="Sharp S."/>
            <person name="Smith T.C."/>
            <person name="Stanton J.D."/>
            <person name="Ullery H.E."/>
            <person name="Wilson R.J."/>
            <person name="Serrano M.G."/>
            <person name="Buck G."/>
            <person name="Lee V."/>
            <person name="Wang Y."/>
            <person name="Carvalho R."/>
            <person name="Voegtly L."/>
            <person name="Shi R."/>
            <person name="Duckworth R."/>
            <person name="Johnson A."/>
            <person name="Loviza R."/>
            <person name="Walstead R."/>
            <person name="Shah Z."/>
            <person name="Kiflezghi M."/>
            <person name="Wade K."/>
            <person name="Ball S.L."/>
            <person name="Bradley K.W."/>
            <person name="Asai D.J."/>
            <person name="Bowman C.A."/>
            <person name="Russell D.A."/>
            <person name="Pope W.H."/>
            <person name="Jacobs-Sera D."/>
            <person name="Hendrix R.W."/>
            <person name="Hatfull G.F."/>
        </authorList>
    </citation>
    <scope>NUCLEOTIDE SEQUENCE [LARGE SCALE GENOMIC DNA]</scope>
    <source>
        <strain evidence="1 2">DSM 27648</strain>
    </source>
</reference>
<dbReference type="KEGG" id="llu:AKJ09_02836"/>
<evidence type="ECO:0000313" key="1">
    <source>
        <dbReference type="EMBL" id="AKU96172.1"/>
    </source>
</evidence>
<dbReference type="InterPro" id="IPR019639">
    <property type="entry name" value="DUF2505"/>
</dbReference>
<protein>
    <recommendedName>
        <fullName evidence="3">Cyclase/dehydrase</fullName>
    </recommendedName>
</protein>